<dbReference type="Proteomes" id="UP001142292">
    <property type="component" value="Unassembled WGS sequence"/>
</dbReference>
<dbReference type="SUPFAM" id="SSF46785">
    <property type="entry name" value="Winged helix' DNA-binding domain"/>
    <property type="match status" value="1"/>
</dbReference>
<evidence type="ECO:0000313" key="3">
    <source>
        <dbReference type="EMBL" id="GLJ69940.1"/>
    </source>
</evidence>
<dbReference type="InterPro" id="IPR023393">
    <property type="entry name" value="START-like_dom_sf"/>
</dbReference>
<evidence type="ECO:0000313" key="4">
    <source>
        <dbReference type="Proteomes" id="UP001142292"/>
    </source>
</evidence>
<dbReference type="Pfam" id="PF08327">
    <property type="entry name" value="AHSA1"/>
    <property type="match status" value="1"/>
</dbReference>
<dbReference type="InterPro" id="IPR036390">
    <property type="entry name" value="WH_DNA-bd_sf"/>
</dbReference>
<dbReference type="PROSITE" id="PS50987">
    <property type="entry name" value="HTH_ARSR_2"/>
    <property type="match status" value="1"/>
</dbReference>
<dbReference type="Pfam" id="PF12840">
    <property type="entry name" value="HTH_20"/>
    <property type="match status" value="1"/>
</dbReference>
<dbReference type="SMART" id="SM00418">
    <property type="entry name" value="HTH_ARSR"/>
    <property type="match status" value="1"/>
</dbReference>
<dbReference type="PANTHER" id="PTHR38600:SF1">
    <property type="entry name" value="TRANSCRIPTIONAL REGULATORY PROTEIN"/>
    <property type="match status" value="1"/>
</dbReference>
<sequence length="259" mass="29150">MASYRGDVEQVFRALGDPTRRSLLDALLQDDGQTLSALVSRHEMTRPAVAKHLAVLEEAGLVVAVRRGREKRHFLNVVPIREIHDRWVTKYTEAWAGGLTELRRDLERTMEKVFEIYIRTTPERLWEAITDPAIRAKYHFGAGVHSAWEPGSSFTMEHPNSDDPLVEGENLVVEPPRRLVQALRTLWSPQAEAQGTTRVTWEIEPVGDSCRLTVTHDQLGEDAPAELYGGWPMILSGLKTWLETGETLTTPGSQMYGPS</sequence>
<dbReference type="PRINTS" id="PR00778">
    <property type="entry name" value="HTHARSR"/>
</dbReference>
<comment type="similarity">
    <text evidence="1">Belongs to the AHA1 family.</text>
</comment>
<organism evidence="3 4">
    <name type="scientific">Nocardioides luteus</name>
    <dbReference type="NCBI Taxonomy" id="1844"/>
    <lineage>
        <taxon>Bacteria</taxon>
        <taxon>Bacillati</taxon>
        <taxon>Actinomycetota</taxon>
        <taxon>Actinomycetes</taxon>
        <taxon>Propionibacteriales</taxon>
        <taxon>Nocardioidaceae</taxon>
        <taxon>Nocardioides</taxon>
    </lineage>
</organism>
<keyword evidence="4" id="KW-1185">Reference proteome</keyword>
<dbReference type="InterPro" id="IPR011991">
    <property type="entry name" value="ArsR-like_HTH"/>
</dbReference>
<evidence type="ECO:0000259" key="2">
    <source>
        <dbReference type="PROSITE" id="PS50987"/>
    </source>
</evidence>
<reference evidence="3" key="1">
    <citation type="journal article" date="2014" name="Int. J. Syst. Evol. Microbiol.">
        <title>Complete genome of a new Firmicutes species belonging to the dominant human colonic microbiota ('Ruminococcus bicirculans') reveals two chromosomes and a selective capacity to utilize plant glucans.</title>
        <authorList>
            <consortium name="NISC Comparative Sequencing Program"/>
            <person name="Wegmann U."/>
            <person name="Louis P."/>
            <person name="Goesmann A."/>
            <person name="Henrissat B."/>
            <person name="Duncan S.H."/>
            <person name="Flint H.J."/>
        </authorList>
    </citation>
    <scope>NUCLEOTIDE SEQUENCE</scope>
    <source>
        <strain evidence="3">VKM Ac-1246</strain>
    </source>
</reference>
<gene>
    <name evidence="3" type="ORF">GCM10017579_39760</name>
</gene>
<dbReference type="Gene3D" id="3.30.530.20">
    <property type="match status" value="1"/>
</dbReference>
<comment type="caution">
    <text evidence="3">The sequence shown here is derived from an EMBL/GenBank/DDBJ whole genome shotgun (WGS) entry which is preliminary data.</text>
</comment>
<dbReference type="InterPro" id="IPR036388">
    <property type="entry name" value="WH-like_DNA-bd_sf"/>
</dbReference>
<dbReference type="EMBL" id="BSEL01000007">
    <property type="protein sequence ID" value="GLJ69940.1"/>
    <property type="molecule type" value="Genomic_DNA"/>
</dbReference>
<dbReference type="CDD" id="cd08893">
    <property type="entry name" value="SRPBCC_CalC_Aha1-like_GntR-HTH"/>
    <property type="match status" value="1"/>
</dbReference>
<dbReference type="InterPro" id="IPR013538">
    <property type="entry name" value="ASHA1/2-like_C"/>
</dbReference>
<proteinExistence type="inferred from homology"/>
<protein>
    <submittedName>
        <fullName evidence="3">ArsR family transcriptional regulator</fullName>
    </submittedName>
</protein>
<dbReference type="CDD" id="cd00090">
    <property type="entry name" value="HTH_ARSR"/>
    <property type="match status" value="1"/>
</dbReference>
<name>A0ABQ5T0H2_9ACTN</name>
<accession>A0ABQ5T0H2</accession>
<reference evidence="3" key="2">
    <citation type="submission" date="2023-01" db="EMBL/GenBank/DDBJ databases">
        <authorList>
            <person name="Sun Q."/>
            <person name="Evtushenko L."/>
        </authorList>
    </citation>
    <scope>NUCLEOTIDE SEQUENCE</scope>
    <source>
        <strain evidence="3">VKM Ac-1246</strain>
    </source>
</reference>
<feature type="domain" description="HTH arsR-type" evidence="2">
    <location>
        <begin position="1"/>
        <end position="95"/>
    </location>
</feature>
<dbReference type="Gene3D" id="1.10.10.10">
    <property type="entry name" value="Winged helix-like DNA-binding domain superfamily/Winged helix DNA-binding domain"/>
    <property type="match status" value="1"/>
</dbReference>
<dbReference type="NCBIfam" id="NF033788">
    <property type="entry name" value="HTH_metalloreg"/>
    <property type="match status" value="1"/>
</dbReference>
<dbReference type="SUPFAM" id="SSF55961">
    <property type="entry name" value="Bet v1-like"/>
    <property type="match status" value="1"/>
</dbReference>
<dbReference type="InterPro" id="IPR001845">
    <property type="entry name" value="HTH_ArsR_DNA-bd_dom"/>
</dbReference>
<evidence type="ECO:0000256" key="1">
    <source>
        <dbReference type="ARBA" id="ARBA00006817"/>
    </source>
</evidence>
<dbReference type="PANTHER" id="PTHR38600">
    <property type="entry name" value="TRANSCRIPTIONAL REGULATORY PROTEIN"/>
    <property type="match status" value="1"/>
</dbReference>